<sequence length="82" mass="9224">MLGGRESGKMLHTRQHRFPSMMPKYSSHQENDIGNAIAGEVEEGEVLQSHEACWNGPEDRGKPEIEPPARRRRLLSSSGRGR</sequence>
<gene>
    <name evidence="1" type="ORF">MRB53_000611</name>
</gene>
<reference evidence="1 2" key="1">
    <citation type="journal article" date="2022" name="Hortic Res">
        <title>A haplotype resolved chromosomal level avocado genome allows analysis of novel avocado genes.</title>
        <authorList>
            <person name="Nath O."/>
            <person name="Fletcher S.J."/>
            <person name="Hayward A."/>
            <person name="Shaw L.M."/>
            <person name="Masouleh A.K."/>
            <person name="Furtado A."/>
            <person name="Henry R.J."/>
            <person name="Mitter N."/>
        </authorList>
    </citation>
    <scope>NUCLEOTIDE SEQUENCE [LARGE SCALE GENOMIC DNA]</scope>
    <source>
        <strain evidence="2">cv. Hass</strain>
    </source>
</reference>
<proteinExistence type="predicted"/>
<evidence type="ECO:0000313" key="1">
    <source>
        <dbReference type="EMBL" id="KAJ8647588.1"/>
    </source>
</evidence>
<organism evidence="1 2">
    <name type="scientific">Persea americana</name>
    <name type="common">Avocado</name>
    <dbReference type="NCBI Taxonomy" id="3435"/>
    <lineage>
        <taxon>Eukaryota</taxon>
        <taxon>Viridiplantae</taxon>
        <taxon>Streptophyta</taxon>
        <taxon>Embryophyta</taxon>
        <taxon>Tracheophyta</taxon>
        <taxon>Spermatophyta</taxon>
        <taxon>Magnoliopsida</taxon>
        <taxon>Magnoliidae</taxon>
        <taxon>Laurales</taxon>
        <taxon>Lauraceae</taxon>
        <taxon>Persea</taxon>
    </lineage>
</organism>
<dbReference type="Proteomes" id="UP001234297">
    <property type="component" value="Chromosome 1"/>
</dbReference>
<comment type="caution">
    <text evidence="1">The sequence shown here is derived from an EMBL/GenBank/DDBJ whole genome shotgun (WGS) entry which is preliminary data.</text>
</comment>
<keyword evidence="2" id="KW-1185">Reference proteome</keyword>
<name>A0ACC2MPM2_PERAE</name>
<evidence type="ECO:0000313" key="2">
    <source>
        <dbReference type="Proteomes" id="UP001234297"/>
    </source>
</evidence>
<accession>A0ACC2MPM2</accession>
<dbReference type="EMBL" id="CM056809">
    <property type="protein sequence ID" value="KAJ8647588.1"/>
    <property type="molecule type" value="Genomic_DNA"/>
</dbReference>
<protein>
    <submittedName>
        <fullName evidence="1">Uncharacterized protein</fullName>
    </submittedName>
</protein>